<accession>A0A0L0EZP1</accession>
<dbReference type="AlphaFoldDB" id="A0A0L0EZP1"/>
<proteinExistence type="predicted"/>
<keyword evidence="3" id="KW-1185">Reference proteome</keyword>
<dbReference type="SUPFAM" id="SSF64268">
    <property type="entry name" value="PX domain"/>
    <property type="match status" value="1"/>
</dbReference>
<evidence type="ECO:0000313" key="3">
    <source>
        <dbReference type="Proteomes" id="UP000054560"/>
    </source>
</evidence>
<sequence>TGDRYVILKRYSDFYKLRADIVNSIEAQPVAVRGIIGHALMAFPEKKMFNNKTDETIWWEVSVGMLSWRCPRAIILIL</sequence>
<dbReference type="Gene3D" id="3.30.1520.10">
    <property type="entry name" value="Phox-like domain"/>
    <property type="match status" value="1"/>
</dbReference>
<reference evidence="2 3" key="1">
    <citation type="submission" date="2011-02" db="EMBL/GenBank/DDBJ databases">
        <title>The Genome Sequence of Sphaeroforma arctica JP610.</title>
        <authorList>
            <consortium name="The Broad Institute Genome Sequencing Platform"/>
            <person name="Russ C."/>
            <person name="Cuomo C."/>
            <person name="Young S.K."/>
            <person name="Zeng Q."/>
            <person name="Gargeya S."/>
            <person name="Alvarado L."/>
            <person name="Berlin A."/>
            <person name="Chapman S.B."/>
            <person name="Chen Z."/>
            <person name="Freedman E."/>
            <person name="Gellesch M."/>
            <person name="Goldberg J."/>
            <person name="Griggs A."/>
            <person name="Gujja S."/>
            <person name="Heilman E."/>
            <person name="Heiman D."/>
            <person name="Howarth C."/>
            <person name="Mehta T."/>
            <person name="Neiman D."/>
            <person name="Pearson M."/>
            <person name="Roberts A."/>
            <person name="Saif S."/>
            <person name="Shea T."/>
            <person name="Shenoy N."/>
            <person name="Sisk P."/>
            <person name="Stolte C."/>
            <person name="Sykes S."/>
            <person name="White J."/>
            <person name="Yandava C."/>
            <person name="Burger G."/>
            <person name="Gray M.W."/>
            <person name="Holland P.W.H."/>
            <person name="King N."/>
            <person name="Lang F.B.F."/>
            <person name="Roger A.J."/>
            <person name="Ruiz-Trillo I."/>
            <person name="Haas B."/>
            <person name="Nusbaum C."/>
            <person name="Birren B."/>
        </authorList>
    </citation>
    <scope>NUCLEOTIDE SEQUENCE [LARGE SCALE GENOMIC DNA]</scope>
    <source>
        <strain evidence="2 3">JP610</strain>
    </source>
</reference>
<organism evidence="2 3">
    <name type="scientific">Sphaeroforma arctica JP610</name>
    <dbReference type="NCBI Taxonomy" id="667725"/>
    <lineage>
        <taxon>Eukaryota</taxon>
        <taxon>Ichthyosporea</taxon>
        <taxon>Ichthyophonida</taxon>
        <taxon>Sphaeroforma</taxon>
    </lineage>
</organism>
<dbReference type="RefSeq" id="XP_014143773.1">
    <property type="nucleotide sequence ID" value="XM_014288298.1"/>
</dbReference>
<feature type="domain" description="PX" evidence="1">
    <location>
        <begin position="1"/>
        <end position="78"/>
    </location>
</feature>
<dbReference type="CDD" id="cd06093">
    <property type="entry name" value="PX_domain"/>
    <property type="match status" value="1"/>
</dbReference>
<gene>
    <name evidence="2" type="ORF">SARC_17609</name>
</gene>
<dbReference type="Proteomes" id="UP000054560">
    <property type="component" value="Unassembled WGS sequence"/>
</dbReference>
<feature type="non-terminal residue" evidence="2">
    <location>
        <position position="1"/>
    </location>
</feature>
<dbReference type="EMBL" id="KQ252984">
    <property type="protein sequence ID" value="KNC69871.1"/>
    <property type="molecule type" value="Genomic_DNA"/>
</dbReference>
<dbReference type="InterPro" id="IPR036871">
    <property type="entry name" value="PX_dom_sf"/>
</dbReference>
<evidence type="ECO:0000259" key="1">
    <source>
        <dbReference type="PROSITE" id="PS50195"/>
    </source>
</evidence>
<protein>
    <recommendedName>
        <fullName evidence="1">PX domain-containing protein</fullName>
    </recommendedName>
</protein>
<dbReference type="GeneID" id="25918113"/>
<dbReference type="InterPro" id="IPR001683">
    <property type="entry name" value="PX_dom"/>
</dbReference>
<evidence type="ECO:0000313" key="2">
    <source>
        <dbReference type="EMBL" id="KNC69871.1"/>
    </source>
</evidence>
<dbReference type="PROSITE" id="PS50195">
    <property type="entry name" value="PX"/>
    <property type="match status" value="1"/>
</dbReference>
<dbReference type="GO" id="GO:0035091">
    <property type="term" value="F:phosphatidylinositol binding"/>
    <property type="evidence" value="ECO:0007669"/>
    <property type="project" value="InterPro"/>
</dbReference>
<name>A0A0L0EZP1_9EUKA</name>